<dbReference type="Gene3D" id="1.10.150.130">
    <property type="match status" value="1"/>
</dbReference>
<evidence type="ECO:0000313" key="2">
    <source>
        <dbReference type="EMBL" id="TFK16583.1"/>
    </source>
</evidence>
<sequence>MPSALRLVGTPSRDRLQLWVPLNVQINQHDSAESALLAQANLVKLTDDIQGTLAPSTHESYGTSLFAFHAFCNSNNIPEDQRAPASLTFISLFVSSMVGLYAGSTTQNYVYAVWAWHIIHRMCWQVNTEELDALLKSVEKSAPAASKQEKQDTFMVNYILKIRGALDMSNLLHIATYALKRACLTTTFYMTAQLGKFVLKSLECFDPATHVKPSDVQVETDRQGLRTTVFHLPATKVLPVAGKDAMWATQSNATDLEQALEEHLCTNAPPADGLLFTYRHMFWGKKATHRLLTCRRFLEVIGAAAAATGLMPLKGHGIRIGSTLEYLLQGMPFKAMKTKGCWESDAFLRYLHQHAQILAPYIQANLAQHKEFIHVVMLPVCH</sequence>
<dbReference type="Proteomes" id="UP000307440">
    <property type="component" value="Unassembled WGS sequence"/>
</dbReference>
<dbReference type="STRING" id="230819.A0A5C3KAD9"/>
<dbReference type="AlphaFoldDB" id="A0A5C3KAD9"/>
<keyword evidence="1" id="KW-0238">DNA-binding</keyword>
<dbReference type="GO" id="GO:0003677">
    <property type="term" value="F:DNA binding"/>
    <property type="evidence" value="ECO:0007669"/>
    <property type="project" value="UniProtKB-KW"/>
</dbReference>
<proteinExistence type="predicted"/>
<evidence type="ECO:0000256" key="1">
    <source>
        <dbReference type="ARBA" id="ARBA00023125"/>
    </source>
</evidence>
<dbReference type="SUPFAM" id="SSF47823">
    <property type="entry name" value="lambda integrase-like, N-terminal domain"/>
    <property type="match status" value="1"/>
</dbReference>
<keyword evidence="3" id="KW-1185">Reference proteome</keyword>
<dbReference type="OrthoDB" id="3266428at2759"/>
<dbReference type="InterPro" id="IPR010998">
    <property type="entry name" value="Integrase_recombinase_N"/>
</dbReference>
<organism evidence="2 3">
    <name type="scientific">Coprinopsis marcescibilis</name>
    <name type="common">Agaric fungus</name>
    <name type="synonym">Psathyrella marcescibilis</name>
    <dbReference type="NCBI Taxonomy" id="230819"/>
    <lineage>
        <taxon>Eukaryota</taxon>
        <taxon>Fungi</taxon>
        <taxon>Dikarya</taxon>
        <taxon>Basidiomycota</taxon>
        <taxon>Agaricomycotina</taxon>
        <taxon>Agaricomycetes</taxon>
        <taxon>Agaricomycetidae</taxon>
        <taxon>Agaricales</taxon>
        <taxon>Agaricineae</taxon>
        <taxon>Psathyrellaceae</taxon>
        <taxon>Coprinopsis</taxon>
    </lineage>
</organism>
<evidence type="ECO:0008006" key="4">
    <source>
        <dbReference type="Google" id="ProtNLM"/>
    </source>
</evidence>
<accession>A0A5C3KAD9</accession>
<name>A0A5C3KAD9_COPMA</name>
<evidence type="ECO:0000313" key="3">
    <source>
        <dbReference type="Proteomes" id="UP000307440"/>
    </source>
</evidence>
<protein>
    <recommendedName>
        <fullName evidence="4">DNA breaking-rejoining enzyme</fullName>
    </recommendedName>
</protein>
<gene>
    <name evidence="2" type="ORF">FA15DRAFT_606980</name>
</gene>
<reference evidence="2 3" key="1">
    <citation type="journal article" date="2019" name="Nat. Ecol. Evol.">
        <title>Megaphylogeny resolves global patterns of mushroom evolution.</title>
        <authorList>
            <person name="Varga T."/>
            <person name="Krizsan K."/>
            <person name="Foldi C."/>
            <person name="Dima B."/>
            <person name="Sanchez-Garcia M."/>
            <person name="Sanchez-Ramirez S."/>
            <person name="Szollosi G.J."/>
            <person name="Szarkandi J.G."/>
            <person name="Papp V."/>
            <person name="Albert L."/>
            <person name="Andreopoulos W."/>
            <person name="Angelini C."/>
            <person name="Antonin V."/>
            <person name="Barry K.W."/>
            <person name="Bougher N.L."/>
            <person name="Buchanan P."/>
            <person name="Buyck B."/>
            <person name="Bense V."/>
            <person name="Catcheside P."/>
            <person name="Chovatia M."/>
            <person name="Cooper J."/>
            <person name="Damon W."/>
            <person name="Desjardin D."/>
            <person name="Finy P."/>
            <person name="Geml J."/>
            <person name="Haridas S."/>
            <person name="Hughes K."/>
            <person name="Justo A."/>
            <person name="Karasinski D."/>
            <person name="Kautmanova I."/>
            <person name="Kiss B."/>
            <person name="Kocsube S."/>
            <person name="Kotiranta H."/>
            <person name="LaButti K.M."/>
            <person name="Lechner B.E."/>
            <person name="Liimatainen K."/>
            <person name="Lipzen A."/>
            <person name="Lukacs Z."/>
            <person name="Mihaltcheva S."/>
            <person name="Morgado L.N."/>
            <person name="Niskanen T."/>
            <person name="Noordeloos M.E."/>
            <person name="Ohm R.A."/>
            <person name="Ortiz-Santana B."/>
            <person name="Ovrebo C."/>
            <person name="Racz N."/>
            <person name="Riley R."/>
            <person name="Savchenko A."/>
            <person name="Shiryaev A."/>
            <person name="Soop K."/>
            <person name="Spirin V."/>
            <person name="Szebenyi C."/>
            <person name="Tomsovsky M."/>
            <person name="Tulloss R.E."/>
            <person name="Uehling J."/>
            <person name="Grigoriev I.V."/>
            <person name="Vagvolgyi C."/>
            <person name="Papp T."/>
            <person name="Martin F.M."/>
            <person name="Miettinen O."/>
            <person name="Hibbett D.S."/>
            <person name="Nagy L.G."/>
        </authorList>
    </citation>
    <scope>NUCLEOTIDE SEQUENCE [LARGE SCALE GENOMIC DNA]</scope>
    <source>
        <strain evidence="2 3">CBS 121175</strain>
    </source>
</reference>
<dbReference type="EMBL" id="ML210728">
    <property type="protein sequence ID" value="TFK16583.1"/>
    <property type="molecule type" value="Genomic_DNA"/>
</dbReference>